<reference evidence="1 2" key="1">
    <citation type="submission" date="2019-11" db="EMBL/GenBank/DDBJ databases">
        <authorList>
            <person name="Jiang L.-Q."/>
        </authorList>
    </citation>
    <scope>NUCLEOTIDE SEQUENCE [LARGE SCALE GENOMIC DNA]</scope>
    <source>
        <strain evidence="1 2">YIM 132087</strain>
    </source>
</reference>
<name>A0A7K1FPU2_9ACTN</name>
<evidence type="ECO:0000313" key="1">
    <source>
        <dbReference type="EMBL" id="MTD15263.1"/>
    </source>
</evidence>
<gene>
    <name evidence="1" type="ORF">GIS00_15075</name>
</gene>
<dbReference type="Proteomes" id="UP000460221">
    <property type="component" value="Unassembled WGS sequence"/>
</dbReference>
<keyword evidence="2" id="KW-1185">Reference proteome</keyword>
<dbReference type="RefSeq" id="WP_154769212.1">
    <property type="nucleotide sequence ID" value="NZ_WLYK01000005.1"/>
</dbReference>
<protein>
    <submittedName>
        <fullName evidence="1">Uncharacterized protein</fullName>
    </submittedName>
</protein>
<accession>A0A7K1FPU2</accession>
<proteinExistence type="predicted"/>
<comment type="caution">
    <text evidence="1">The sequence shown here is derived from an EMBL/GenBank/DDBJ whole genome shotgun (WGS) entry which is preliminary data.</text>
</comment>
<sequence>MTLLLAIVIALPCLLIGAVAGYSRGVRDLNAVDDARTMLPAQRAPELRLVDDLPSMYGLQAAAYEYFTERQIISGDSDTVEIQLREVDIQLYPTALQSFLDQLGFPSSVLDRMARTRTLDGFGTADGMGCTVSWTYRLDGAILLDFQSKVAA</sequence>
<dbReference type="AlphaFoldDB" id="A0A7K1FPU2"/>
<evidence type="ECO:0000313" key="2">
    <source>
        <dbReference type="Proteomes" id="UP000460221"/>
    </source>
</evidence>
<organism evidence="1 2">
    <name type="scientific">Nakamurella alba</name>
    <dbReference type="NCBI Taxonomy" id="2665158"/>
    <lineage>
        <taxon>Bacteria</taxon>
        <taxon>Bacillati</taxon>
        <taxon>Actinomycetota</taxon>
        <taxon>Actinomycetes</taxon>
        <taxon>Nakamurellales</taxon>
        <taxon>Nakamurellaceae</taxon>
        <taxon>Nakamurella</taxon>
    </lineage>
</organism>
<dbReference type="EMBL" id="WLYK01000005">
    <property type="protein sequence ID" value="MTD15263.1"/>
    <property type="molecule type" value="Genomic_DNA"/>
</dbReference>